<dbReference type="Proteomes" id="UP000186817">
    <property type="component" value="Unassembled WGS sequence"/>
</dbReference>
<comment type="caution">
    <text evidence="4">The sequence shown here is derived from an EMBL/GenBank/DDBJ whole genome shotgun (WGS) entry which is preliminary data.</text>
</comment>
<feature type="region of interest" description="Disordered" evidence="2">
    <location>
        <begin position="319"/>
        <end position="370"/>
    </location>
</feature>
<protein>
    <submittedName>
        <fullName evidence="4">Uncharacterized protein</fullName>
    </submittedName>
</protein>
<name>A0A1Q9CHJ5_SYMMI</name>
<dbReference type="EMBL" id="LSRX01001196">
    <property type="protein sequence ID" value="OLP82404.1"/>
    <property type="molecule type" value="Genomic_DNA"/>
</dbReference>
<evidence type="ECO:0000256" key="3">
    <source>
        <dbReference type="SAM" id="Phobius"/>
    </source>
</evidence>
<evidence type="ECO:0000313" key="4">
    <source>
        <dbReference type="EMBL" id="OLP82404.1"/>
    </source>
</evidence>
<accession>A0A1Q9CHJ5</accession>
<dbReference type="OrthoDB" id="438189at2759"/>
<keyword evidence="5" id="KW-1185">Reference proteome</keyword>
<feature type="transmembrane region" description="Helical" evidence="3">
    <location>
        <begin position="534"/>
        <end position="554"/>
    </location>
</feature>
<keyword evidence="3" id="KW-0472">Membrane</keyword>
<evidence type="ECO:0000256" key="2">
    <source>
        <dbReference type="SAM" id="MobiDB-lite"/>
    </source>
</evidence>
<reference evidence="4 5" key="1">
    <citation type="submission" date="2016-02" db="EMBL/GenBank/DDBJ databases">
        <title>Genome analysis of coral dinoflagellate symbionts highlights evolutionary adaptations to a symbiotic lifestyle.</title>
        <authorList>
            <person name="Aranda M."/>
            <person name="Li Y."/>
            <person name="Liew Y.J."/>
            <person name="Baumgarten S."/>
            <person name="Simakov O."/>
            <person name="Wilson M."/>
            <person name="Piel J."/>
            <person name="Ashoor H."/>
            <person name="Bougouffa S."/>
            <person name="Bajic V.B."/>
            <person name="Ryu T."/>
            <person name="Ravasi T."/>
            <person name="Bayer T."/>
            <person name="Micklem G."/>
            <person name="Kim H."/>
            <person name="Bhak J."/>
            <person name="Lajeunesse T.C."/>
            <person name="Voolstra C.R."/>
        </authorList>
    </citation>
    <scope>NUCLEOTIDE SEQUENCE [LARGE SCALE GENOMIC DNA]</scope>
    <source>
        <strain evidence="4 5">CCMP2467</strain>
    </source>
</reference>
<keyword evidence="3" id="KW-0812">Transmembrane</keyword>
<organism evidence="4 5">
    <name type="scientific">Symbiodinium microadriaticum</name>
    <name type="common">Dinoflagellate</name>
    <name type="synonym">Zooxanthella microadriatica</name>
    <dbReference type="NCBI Taxonomy" id="2951"/>
    <lineage>
        <taxon>Eukaryota</taxon>
        <taxon>Sar</taxon>
        <taxon>Alveolata</taxon>
        <taxon>Dinophyceae</taxon>
        <taxon>Suessiales</taxon>
        <taxon>Symbiodiniaceae</taxon>
        <taxon>Symbiodinium</taxon>
    </lineage>
</organism>
<keyword evidence="3" id="KW-1133">Transmembrane helix</keyword>
<sequence length="577" mass="64997">MDDVASHDNQIHDILDDIRDLKDQMKSSQSQLAFLLYNEADRQRSAVAGKVMVKNWWQYNDPNEQGKHLLMEHRETMINAIAVEAGFSEKEITRFRFEHRRGKQLSPFTMVDLGDFALKQQLLESVNQKYDKKGIKEYSNEKLNHLQSGNNKDSVNGTIKIEPCISAFDRMQTEPLKAIMAVITKMTPTLQWKHSWKHLTIQNTDSGEYIAWLAYDHLEGMAKIYVNSTFYSARAFEDEFIAAYGNIMSRKVIGNKGKGKGNAAEGVLTTGDFLKAVGLTPEGKGSYVKVSTLTLKTKVPFIFDVRAIKNDEFGQKYDEHLNREEKEEAKPEKKVESTSKASASSHSHGHRVDNLQIKGGPASGTYSGVVETDEKGTKRLVVDIFDKGPDDKPMKPIAYENKPHECGWICEAYLTALGPCIGTLLRFCWPVCLTRPLRVMSEVIMFLTTPAATKTERKALTDDDEDDRSVWGLLATAGDLFAKAVTHEFGGYSKDAFVDLVLRDVNFASASRDVHDFIQKSGGVVAFLHGMTRFYEIISTCFIMFISSFLGFVAMNHWPIFSHPDSSWYVADPSDPF</sequence>
<evidence type="ECO:0000256" key="1">
    <source>
        <dbReference type="SAM" id="Coils"/>
    </source>
</evidence>
<gene>
    <name evidence="4" type="ORF">AK812_SmicGene36947</name>
</gene>
<dbReference type="AlphaFoldDB" id="A0A1Q9CHJ5"/>
<feature type="compositionally biased region" description="Basic and acidic residues" evidence="2">
    <location>
        <begin position="319"/>
        <end position="337"/>
    </location>
</feature>
<proteinExistence type="predicted"/>
<evidence type="ECO:0000313" key="5">
    <source>
        <dbReference type="Proteomes" id="UP000186817"/>
    </source>
</evidence>
<feature type="coiled-coil region" evidence="1">
    <location>
        <begin position="4"/>
        <end position="31"/>
    </location>
</feature>
<keyword evidence="1" id="KW-0175">Coiled coil</keyword>